<evidence type="ECO:0000313" key="2">
    <source>
        <dbReference type="EMBL" id="EFQ30143.1"/>
    </source>
</evidence>
<organism evidence="3">
    <name type="scientific">Colletotrichum graminicola (strain M1.001 / M2 / FGSC 10212)</name>
    <name type="common">Maize anthracnose fungus</name>
    <name type="synonym">Glomerella graminicola</name>
    <dbReference type="NCBI Taxonomy" id="645133"/>
    <lineage>
        <taxon>Eukaryota</taxon>
        <taxon>Fungi</taxon>
        <taxon>Dikarya</taxon>
        <taxon>Ascomycota</taxon>
        <taxon>Pezizomycotina</taxon>
        <taxon>Sordariomycetes</taxon>
        <taxon>Hypocreomycetidae</taxon>
        <taxon>Glomerellales</taxon>
        <taxon>Glomerellaceae</taxon>
        <taxon>Colletotrichum</taxon>
        <taxon>Colletotrichum graminicola species complex</taxon>
    </lineage>
</organism>
<sequence length="77" mass="8710">MSRKGKERERDYRHAFRPGAEDPALWSREEDEEADWNHQPDGQAWAVEPNPALDEWAALHQATSATTSQSFGYGPGL</sequence>
<feature type="compositionally biased region" description="Basic and acidic residues" evidence="1">
    <location>
        <begin position="1"/>
        <end position="14"/>
    </location>
</feature>
<dbReference type="STRING" id="645133.E3QH05"/>
<accession>E3QH05</accession>
<gene>
    <name evidence="2" type="ORF">GLRG_05287</name>
</gene>
<dbReference type="EMBL" id="GG697347">
    <property type="protein sequence ID" value="EFQ30143.1"/>
    <property type="molecule type" value="Genomic_DNA"/>
</dbReference>
<protein>
    <submittedName>
        <fullName evidence="2">Uncharacterized protein</fullName>
    </submittedName>
</protein>
<dbReference type="GeneID" id="24410652"/>
<dbReference type="HOGENOM" id="CLU_2637922_0_0_1"/>
<dbReference type="AlphaFoldDB" id="E3QH05"/>
<proteinExistence type="predicted"/>
<dbReference type="RefSeq" id="XP_008094163.1">
    <property type="nucleotide sequence ID" value="XM_008095972.1"/>
</dbReference>
<feature type="region of interest" description="Disordered" evidence="1">
    <location>
        <begin position="1"/>
        <end position="42"/>
    </location>
</feature>
<dbReference type="OrthoDB" id="4849578at2759"/>
<name>E3QH05_COLGM</name>
<dbReference type="Proteomes" id="UP000008782">
    <property type="component" value="Unassembled WGS sequence"/>
</dbReference>
<evidence type="ECO:0000256" key="1">
    <source>
        <dbReference type="SAM" id="MobiDB-lite"/>
    </source>
</evidence>
<keyword evidence="3" id="KW-1185">Reference proteome</keyword>
<reference evidence="3" key="1">
    <citation type="journal article" date="2012" name="Nat. Genet.">
        <title>Lifestyle transitions in plant pathogenic Colletotrichum fungi deciphered by genome and transcriptome analyses.</title>
        <authorList>
            <person name="O'Connell R.J."/>
            <person name="Thon M.R."/>
            <person name="Hacquard S."/>
            <person name="Amyotte S.G."/>
            <person name="Kleemann J."/>
            <person name="Torres M.F."/>
            <person name="Damm U."/>
            <person name="Buiate E.A."/>
            <person name="Epstein L."/>
            <person name="Alkan N."/>
            <person name="Altmueller J."/>
            <person name="Alvarado-Balderrama L."/>
            <person name="Bauser C.A."/>
            <person name="Becker C."/>
            <person name="Birren B.W."/>
            <person name="Chen Z."/>
            <person name="Choi J."/>
            <person name="Crouch J.A."/>
            <person name="Duvick J.P."/>
            <person name="Farman M.A."/>
            <person name="Gan P."/>
            <person name="Heiman D."/>
            <person name="Henrissat B."/>
            <person name="Howard R.J."/>
            <person name="Kabbage M."/>
            <person name="Koch C."/>
            <person name="Kracher B."/>
            <person name="Kubo Y."/>
            <person name="Law A.D."/>
            <person name="Lebrun M.-H."/>
            <person name="Lee Y.-H."/>
            <person name="Miyara I."/>
            <person name="Moore N."/>
            <person name="Neumann U."/>
            <person name="Nordstroem K."/>
            <person name="Panaccione D.G."/>
            <person name="Panstruga R."/>
            <person name="Place M."/>
            <person name="Proctor R.H."/>
            <person name="Prusky D."/>
            <person name="Rech G."/>
            <person name="Reinhardt R."/>
            <person name="Rollins J.A."/>
            <person name="Rounsley S."/>
            <person name="Schardl C.L."/>
            <person name="Schwartz D.C."/>
            <person name="Shenoy N."/>
            <person name="Shirasu K."/>
            <person name="Sikhakolli U.R."/>
            <person name="Stueber K."/>
            <person name="Sukno S.A."/>
            <person name="Sweigard J.A."/>
            <person name="Takano Y."/>
            <person name="Takahara H."/>
            <person name="Trail F."/>
            <person name="van der Does H.C."/>
            <person name="Voll L.M."/>
            <person name="Will I."/>
            <person name="Young S."/>
            <person name="Zeng Q."/>
            <person name="Zhang J."/>
            <person name="Zhou S."/>
            <person name="Dickman M.B."/>
            <person name="Schulze-Lefert P."/>
            <person name="Ver Loren van Themaat E."/>
            <person name="Ma L.-J."/>
            <person name="Vaillancourt L.J."/>
        </authorList>
    </citation>
    <scope>NUCLEOTIDE SEQUENCE [LARGE SCALE GENOMIC DNA]</scope>
    <source>
        <strain evidence="3">M1.001 / M2 / FGSC 10212</strain>
    </source>
</reference>
<dbReference type="VEuPathDB" id="FungiDB:GLRG_05287"/>
<evidence type="ECO:0000313" key="3">
    <source>
        <dbReference type="Proteomes" id="UP000008782"/>
    </source>
</evidence>